<feature type="region of interest" description="Disordered" evidence="1">
    <location>
        <begin position="16"/>
        <end position="58"/>
    </location>
</feature>
<dbReference type="Proteomes" id="UP001482620">
    <property type="component" value="Unassembled WGS sequence"/>
</dbReference>
<protein>
    <submittedName>
        <fullName evidence="2">Uncharacterized protein</fullName>
    </submittedName>
</protein>
<keyword evidence="3" id="KW-1185">Reference proteome</keyword>
<evidence type="ECO:0000313" key="3">
    <source>
        <dbReference type="Proteomes" id="UP001482620"/>
    </source>
</evidence>
<sequence>LNGSAQVKVPSHYISSQILAPPGPASSLSRPAVPTESKASTSSSDGGPNSPTSPSKFPQNSLFIYYKYTQNAYVFMLCFNLYKLNGSGAEVTQPDGCNLTLRSSACFLSFVLSKAIKNMKKTRLAN</sequence>
<comment type="caution">
    <text evidence="2">The sequence shown here is derived from an EMBL/GenBank/DDBJ whole genome shotgun (WGS) entry which is preliminary data.</text>
</comment>
<proteinExistence type="predicted"/>
<dbReference type="EMBL" id="JAHRIQ010003958">
    <property type="protein sequence ID" value="MEQ2222669.1"/>
    <property type="molecule type" value="Genomic_DNA"/>
</dbReference>
<accession>A0ABV0SQ01</accession>
<feature type="non-terminal residue" evidence="2">
    <location>
        <position position="1"/>
    </location>
</feature>
<gene>
    <name evidence="2" type="ORF">ILYODFUR_028680</name>
</gene>
<dbReference type="Pfam" id="PF00859">
    <property type="entry name" value="CTF_NFI"/>
    <property type="match status" value="1"/>
</dbReference>
<name>A0ABV0SQ01_9TELE</name>
<reference evidence="2 3" key="1">
    <citation type="submission" date="2021-06" db="EMBL/GenBank/DDBJ databases">
        <authorList>
            <person name="Palmer J.M."/>
        </authorList>
    </citation>
    <scope>NUCLEOTIDE SEQUENCE [LARGE SCALE GENOMIC DNA]</scope>
    <source>
        <strain evidence="3">if_2019</strain>
        <tissue evidence="2">Muscle</tissue>
    </source>
</reference>
<evidence type="ECO:0000256" key="1">
    <source>
        <dbReference type="SAM" id="MobiDB-lite"/>
    </source>
</evidence>
<evidence type="ECO:0000313" key="2">
    <source>
        <dbReference type="EMBL" id="MEQ2222669.1"/>
    </source>
</evidence>
<feature type="compositionally biased region" description="Polar residues" evidence="1">
    <location>
        <begin position="37"/>
        <end position="58"/>
    </location>
</feature>
<organism evidence="2 3">
    <name type="scientific">Ilyodon furcidens</name>
    <name type="common">goldbreast splitfin</name>
    <dbReference type="NCBI Taxonomy" id="33524"/>
    <lineage>
        <taxon>Eukaryota</taxon>
        <taxon>Metazoa</taxon>
        <taxon>Chordata</taxon>
        <taxon>Craniata</taxon>
        <taxon>Vertebrata</taxon>
        <taxon>Euteleostomi</taxon>
        <taxon>Actinopterygii</taxon>
        <taxon>Neopterygii</taxon>
        <taxon>Teleostei</taxon>
        <taxon>Neoteleostei</taxon>
        <taxon>Acanthomorphata</taxon>
        <taxon>Ovalentaria</taxon>
        <taxon>Atherinomorphae</taxon>
        <taxon>Cyprinodontiformes</taxon>
        <taxon>Goodeidae</taxon>
        <taxon>Ilyodon</taxon>
    </lineage>
</organism>
<dbReference type="InterPro" id="IPR000647">
    <property type="entry name" value="CTF/NFI"/>
</dbReference>